<dbReference type="GO" id="GO:0015630">
    <property type="term" value="C:microtubule cytoskeleton"/>
    <property type="evidence" value="ECO:0007669"/>
    <property type="project" value="UniProtKB-ARBA"/>
</dbReference>
<evidence type="ECO:0000256" key="6">
    <source>
        <dbReference type="ARBA" id="ARBA00022777"/>
    </source>
</evidence>
<dbReference type="PROSITE" id="PS00107">
    <property type="entry name" value="PROTEIN_KINASE_ATP"/>
    <property type="match status" value="1"/>
</dbReference>
<evidence type="ECO:0000256" key="2">
    <source>
        <dbReference type="ARBA" id="ARBA00022527"/>
    </source>
</evidence>
<dbReference type="EMBL" id="SRMA01026127">
    <property type="protein sequence ID" value="TRY87434.1"/>
    <property type="molecule type" value="Genomic_DNA"/>
</dbReference>
<feature type="transmembrane region" description="Helical" evidence="13">
    <location>
        <begin position="506"/>
        <end position="531"/>
    </location>
</feature>
<feature type="compositionally biased region" description="Basic and acidic residues" evidence="12">
    <location>
        <begin position="1098"/>
        <end position="1115"/>
    </location>
</feature>
<keyword evidence="9 13" id="KW-0472">Membrane</keyword>
<dbReference type="GO" id="GO:0005216">
    <property type="term" value="F:monoatomic ion channel activity"/>
    <property type="evidence" value="ECO:0007669"/>
    <property type="project" value="InterPro"/>
</dbReference>
<feature type="binding site" evidence="11">
    <location>
        <position position="806"/>
    </location>
    <ligand>
        <name>ATP</name>
        <dbReference type="ChEBI" id="CHEBI:30616"/>
    </ligand>
</feature>
<feature type="compositionally biased region" description="Polar residues" evidence="12">
    <location>
        <begin position="1231"/>
        <end position="1240"/>
    </location>
</feature>
<organism evidence="15 16">
    <name type="scientific">Danionella cerebrum</name>
    <dbReference type="NCBI Taxonomy" id="2873325"/>
    <lineage>
        <taxon>Eukaryota</taxon>
        <taxon>Metazoa</taxon>
        <taxon>Chordata</taxon>
        <taxon>Craniata</taxon>
        <taxon>Vertebrata</taxon>
        <taxon>Euteleostomi</taxon>
        <taxon>Actinopterygii</taxon>
        <taxon>Neopterygii</taxon>
        <taxon>Teleostei</taxon>
        <taxon>Ostariophysi</taxon>
        <taxon>Cypriniformes</taxon>
        <taxon>Danionidae</taxon>
        <taxon>Danioninae</taxon>
        <taxon>Danionella</taxon>
    </lineage>
</organism>
<evidence type="ECO:0000259" key="14">
    <source>
        <dbReference type="PROSITE" id="PS50011"/>
    </source>
</evidence>
<keyword evidence="8 13" id="KW-1133">Transmembrane helix</keyword>
<dbReference type="FunFam" id="3.30.200.20:FF:000358">
    <property type="entry name" value="Tau tubulin kinase 2b"/>
    <property type="match status" value="1"/>
</dbReference>
<keyword evidence="3" id="KW-0808">Transferase</keyword>
<proteinExistence type="inferred from homology"/>
<dbReference type="SUPFAM" id="SSF81324">
    <property type="entry name" value="Voltage-gated potassium channels"/>
    <property type="match status" value="1"/>
</dbReference>
<sequence length="1392" mass="157430">MFEGKTIVDTLSKDERLSNGKSNVSSNTPEEMTEKFDLATVYVSDARYNRNIYFDPSPQAVRLYLLYNHWFLQTLVYVFIIINLALALFEDPAVVSLPIWATSTVEIVCLSVFTVRIIHYAKVIPTEKFWKDPKNICIIIIITLSFIDLVIYGALKGTGYFGIRWSRVLRPLLLVNVTEGRQHTILVCKLGLIRATLQIVIPLNTLGVIENREFTGGTVRRTPFQILQLGLLTIDGSPYFTDYMDIVFELYVLVTTANSPDVMMPAYNYSEEVRQLVKSKRMKMCKAFALLQEPWGEGGNPVVTQTKWNHLVKRVKPSISVAHRELLWSVLDDQNKGHIVGKFAFVQLADLLSIQVITVKTQVHPIQVCCPSVYNCPVSRFIRQMVHHRIFVYVYDLIILVNAVFIGLDEENPVVSNAEWGFLALYMLEIILKLYATEPRAFFARHQFWNWFDMTIIVSALFGTIINSALKHSGGYTSRQILDIVFILRVLRLIRLVDSIKRFRAIINTLIKIGPTILTFGQLILVVYYVFAMVGMELFKGKVQFFEPNSTSPDRQYCGNPLLKGTTFAKLNYCKNNFNDVVSSFILLLELTAFLVEYTVDKSELQTSMEKKIEELELNVQHDSMDTGLVDAMENTENDLGSSEDAKQKPSLMFKIASRRSRTVDGLLQRMFETDLRPEDFNEEEPENTNFSNPVAQQSAASFLQSVHASVVEGRRRRVMRVGGADAEINGSFKLGAARVLSGLQCLAPALQDNANMNGSTEQQDILPPNCMVKERWKVLKKIGGGGFGEIYEALDLLTRENVALKVESAQQPKQVLKMEVAVLKKLQGKNHVCKFIGCGRNDKFNYVVMQLQGRNLADLRRSQPRGTFTMSTTLRLGKQILESIEAIHSVGFLHRDIKPEMGRHDDLWSLFYMLVEFAAGQLPWRKIKDKEQVGQIKERYDHRMLLKHMPSEFNVFLEHVLGLDYYTKPDYQLLMSVFENSMKERIITENEPYDWEKSGTDSMMSATTPTAGQQNTRPTAAMVGVINVTQTPGDHQRENTDDVVKDERLSDQENAPPIPSGRPAEGSQLPTDGDGGAIDSPGMQVHSLRYRRVNSPESDRMSAADGRDGYGQRSRMDILGSPSRHVYSSQPAQMLSVEGCRGDRGRNEASASVDQEAHSNAFIRSVPLAEEEDFDSKEWVIIDKEMELRDFHHLPGAEPTTSGTTDDEPEELRPLEDGEERRRHRGTDPSVRTRTSLGERTTRGMLPLTEEETSRRSGKGQSTSMESPAQSPCHSLPSGRPRRRESDNNGPQRQMDEDRPRSNNQIRRLASYVFSSSTLETEQYPHAAGSFIQRSRSAESSPAHGNLRSSSGSRRHAPLQAPGSPRSRHSMLNTSRLQIQQMLAKLMNKNN</sequence>
<keyword evidence="16" id="KW-1185">Reference proteome</keyword>
<feature type="transmembrane region" description="Helical" evidence="13">
    <location>
        <begin position="70"/>
        <end position="89"/>
    </location>
</feature>
<feature type="region of interest" description="Disordered" evidence="12">
    <location>
        <begin position="1192"/>
        <end position="1307"/>
    </location>
</feature>
<dbReference type="Pfam" id="PF00069">
    <property type="entry name" value="Pkinase"/>
    <property type="match status" value="1"/>
</dbReference>
<dbReference type="PANTHER" id="PTHR46726:SF1">
    <property type="entry name" value="TWO-PORE CALCIUM CHANNEL 3"/>
    <property type="match status" value="1"/>
</dbReference>
<evidence type="ECO:0000256" key="3">
    <source>
        <dbReference type="ARBA" id="ARBA00022679"/>
    </source>
</evidence>
<keyword evidence="6" id="KW-0418">Kinase</keyword>
<feature type="transmembrane region" description="Helical" evidence="13">
    <location>
        <begin position="420"/>
        <end position="436"/>
    </location>
</feature>
<evidence type="ECO:0000256" key="11">
    <source>
        <dbReference type="PROSITE-ProRule" id="PRU10141"/>
    </source>
</evidence>
<dbReference type="InterPro" id="IPR011009">
    <property type="entry name" value="Kinase-like_dom_sf"/>
</dbReference>
<dbReference type="Gene3D" id="1.10.287.70">
    <property type="match status" value="1"/>
</dbReference>
<feature type="compositionally biased region" description="Polar residues" evidence="12">
    <location>
        <begin position="1001"/>
        <end position="1019"/>
    </location>
</feature>
<evidence type="ECO:0000256" key="4">
    <source>
        <dbReference type="ARBA" id="ARBA00022692"/>
    </source>
</evidence>
<evidence type="ECO:0000256" key="10">
    <source>
        <dbReference type="ARBA" id="ARBA00061588"/>
    </source>
</evidence>
<keyword evidence="2" id="KW-0723">Serine/threonine-protein kinase</keyword>
<dbReference type="FunFam" id="1.10.510.10:FF:000452">
    <property type="entry name" value="Tau tubulin kinase 2b"/>
    <property type="match status" value="1"/>
</dbReference>
<dbReference type="GO" id="GO:0005524">
    <property type="term" value="F:ATP binding"/>
    <property type="evidence" value="ECO:0007669"/>
    <property type="project" value="UniProtKB-UniRule"/>
</dbReference>
<dbReference type="GO" id="GO:0004674">
    <property type="term" value="F:protein serine/threonine kinase activity"/>
    <property type="evidence" value="ECO:0007669"/>
    <property type="project" value="UniProtKB-KW"/>
</dbReference>
<evidence type="ECO:0000256" key="8">
    <source>
        <dbReference type="ARBA" id="ARBA00022989"/>
    </source>
</evidence>
<evidence type="ECO:0000256" key="5">
    <source>
        <dbReference type="ARBA" id="ARBA00022741"/>
    </source>
</evidence>
<feature type="region of interest" description="Disordered" evidence="12">
    <location>
        <begin position="1334"/>
        <end position="1373"/>
    </location>
</feature>
<feature type="compositionally biased region" description="Basic and acidic residues" evidence="12">
    <location>
        <begin position="1212"/>
        <end position="1222"/>
    </location>
</feature>
<evidence type="ECO:0000256" key="1">
    <source>
        <dbReference type="ARBA" id="ARBA00004141"/>
    </source>
</evidence>
<dbReference type="Gene3D" id="1.20.120.350">
    <property type="entry name" value="Voltage-gated potassium channels. Chain C"/>
    <property type="match status" value="2"/>
</dbReference>
<feature type="region of interest" description="Disordered" evidence="12">
    <location>
        <begin position="995"/>
        <end position="1115"/>
    </location>
</feature>
<dbReference type="OrthoDB" id="5979581at2759"/>
<keyword evidence="7 11" id="KW-0067">ATP-binding</keyword>
<reference evidence="15 16" key="1">
    <citation type="journal article" date="2019" name="Sci. Data">
        <title>Hybrid genome assembly and annotation of Danionella translucida.</title>
        <authorList>
            <person name="Kadobianskyi M."/>
            <person name="Schulze L."/>
            <person name="Schuelke M."/>
            <person name="Judkewitz B."/>
        </authorList>
    </citation>
    <scope>NUCLEOTIDE SEQUENCE [LARGE SCALE GENOMIC DNA]</scope>
    <source>
        <strain evidence="15 16">Bolton</strain>
    </source>
</reference>
<dbReference type="SUPFAM" id="SSF56112">
    <property type="entry name" value="Protein kinase-like (PK-like)"/>
    <property type="match status" value="1"/>
</dbReference>
<feature type="transmembrane region" description="Helical" evidence="13">
    <location>
        <begin position="390"/>
        <end position="408"/>
    </location>
</feature>
<evidence type="ECO:0000313" key="16">
    <source>
        <dbReference type="Proteomes" id="UP000316079"/>
    </source>
</evidence>
<gene>
    <name evidence="15" type="ORF">DNTS_017193</name>
</gene>
<comment type="subcellular location">
    <subcellularLocation>
        <location evidence="1">Membrane</location>
        <topology evidence="1">Multi-pass membrane protein</topology>
    </subcellularLocation>
</comment>
<name>A0A553QBX3_9TELE</name>
<feature type="transmembrane region" description="Helical" evidence="13">
    <location>
        <begin position="448"/>
        <end position="470"/>
    </location>
</feature>
<dbReference type="Gene3D" id="3.30.200.20">
    <property type="entry name" value="Phosphorylase Kinase, domain 1"/>
    <property type="match status" value="1"/>
</dbReference>
<dbReference type="PANTHER" id="PTHR46726">
    <property type="entry name" value="TWO PORE CHANNEL 3"/>
    <property type="match status" value="1"/>
</dbReference>
<feature type="transmembrane region" description="Helical" evidence="13">
    <location>
        <begin position="476"/>
        <end position="494"/>
    </location>
</feature>
<dbReference type="Gene3D" id="1.10.510.10">
    <property type="entry name" value="Transferase(Phosphotransferase) domain 1"/>
    <property type="match status" value="2"/>
</dbReference>
<evidence type="ECO:0000256" key="13">
    <source>
        <dbReference type="SAM" id="Phobius"/>
    </source>
</evidence>
<dbReference type="PROSITE" id="PS50011">
    <property type="entry name" value="PROTEIN_KINASE_DOM"/>
    <property type="match status" value="1"/>
</dbReference>
<keyword evidence="5 11" id="KW-0547">Nucleotide-binding</keyword>
<dbReference type="GO" id="GO:0016020">
    <property type="term" value="C:membrane"/>
    <property type="evidence" value="ECO:0007669"/>
    <property type="project" value="UniProtKB-SubCell"/>
</dbReference>
<dbReference type="STRING" id="623744.A0A553QBX3"/>
<dbReference type="InterPro" id="IPR005821">
    <property type="entry name" value="Ion_trans_dom"/>
</dbReference>
<protein>
    <recommendedName>
        <fullName evidence="14">Protein kinase domain-containing protein</fullName>
    </recommendedName>
</protein>
<comment type="caution">
    <text evidence="15">The sequence shown here is derived from an EMBL/GenBank/DDBJ whole genome shotgun (WGS) entry which is preliminary data.</text>
</comment>
<evidence type="ECO:0000256" key="7">
    <source>
        <dbReference type="ARBA" id="ARBA00022840"/>
    </source>
</evidence>
<comment type="similarity">
    <text evidence="10">Belongs to the protein kinase superfamily. CK1 Ser/Thr protein kinase family.</text>
</comment>
<dbReference type="InterPro" id="IPR017441">
    <property type="entry name" value="Protein_kinase_ATP_BS"/>
</dbReference>
<feature type="compositionally biased region" description="Polar residues" evidence="12">
    <location>
        <begin position="1260"/>
        <end position="1274"/>
    </location>
</feature>
<dbReference type="InterPro" id="IPR027359">
    <property type="entry name" value="Volt_channel_dom_sf"/>
</dbReference>
<dbReference type="Pfam" id="PF00520">
    <property type="entry name" value="Ion_trans"/>
    <property type="match status" value="2"/>
</dbReference>
<evidence type="ECO:0000256" key="9">
    <source>
        <dbReference type="ARBA" id="ARBA00023136"/>
    </source>
</evidence>
<keyword evidence="4 13" id="KW-0812">Transmembrane</keyword>
<feature type="domain" description="Protein kinase" evidence="14">
    <location>
        <begin position="777"/>
        <end position="1050"/>
    </location>
</feature>
<feature type="compositionally biased region" description="Basic and acidic residues" evidence="12">
    <location>
        <begin position="1035"/>
        <end position="1052"/>
    </location>
</feature>
<feature type="transmembrane region" description="Helical" evidence="13">
    <location>
        <begin position="136"/>
        <end position="163"/>
    </location>
</feature>
<dbReference type="InterPro" id="IPR000719">
    <property type="entry name" value="Prot_kinase_dom"/>
</dbReference>
<accession>A0A553QBX3</accession>
<feature type="transmembrane region" description="Helical" evidence="13">
    <location>
        <begin position="95"/>
        <end position="115"/>
    </location>
</feature>
<evidence type="ECO:0000313" key="15">
    <source>
        <dbReference type="EMBL" id="TRY87434.1"/>
    </source>
</evidence>
<dbReference type="Proteomes" id="UP000316079">
    <property type="component" value="Unassembled WGS sequence"/>
</dbReference>
<evidence type="ECO:0000256" key="12">
    <source>
        <dbReference type="SAM" id="MobiDB-lite"/>
    </source>
</evidence>